<dbReference type="InterPro" id="IPR016040">
    <property type="entry name" value="NAD(P)-bd_dom"/>
</dbReference>
<proteinExistence type="predicted"/>
<dbReference type="AlphaFoldDB" id="A0A9P4TU94"/>
<dbReference type="Gene3D" id="3.90.25.10">
    <property type="entry name" value="UDP-galactose 4-epimerase, domain 1"/>
    <property type="match status" value="1"/>
</dbReference>
<gene>
    <name evidence="2" type="ORF">EJ08DRAFT_727493</name>
</gene>
<dbReference type="Pfam" id="PF13460">
    <property type="entry name" value="NAD_binding_10"/>
    <property type="match status" value="1"/>
</dbReference>
<dbReference type="OrthoDB" id="419598at2759"/>
<accession>A0A9P4TU94</accession>
<organism evidence="2 3">
    <name type="scientific">Tothia fuscella</name>
    <dbReference type="NCBI Taxonomy" id="1048955"/>
    <lineage>
        <taxon>Eukaryota</taxon>
        <taxon>Fungi</taxon>
        <taxon>Dikarya</taxon>
        <taxon>Ascomycota</taxon>
        <taxon>Pezizomycotina</taxon>
        <taxon>Dothideomycetes</taxon>
        <taxon>Pleosporomycetidae</taxon>
        <taxon>Venturiales</taxon>
        <taxon>Cylindrosympodiaceae</taxon>
        <taxon>Tothia</taxon>
    </lineage>
</organism>
<dbReference type="SUPFAM" id="SSF51735">
    <property type="entry name" value="NAD(P)-binding Rossmann-fold domains"/>
    <property type="match status" value="1"/>
</dbReference>
<evidence type="ECO:0000259" key="1">
    <source>
        <dbReference type="Pfam" id="PF13460"/>
    </source>
</evidence>
<dbReference type="PANTHER" id="PTHR47129:SF1">
    <property type="entry name" value="NMRA-LIKE DOMAIN-CONTAINING PROTEIN"/>
    <property type="match status" value="1"/>
</dbReference>
<dbReference type="Proteomes" id="UP000800235">
    <property type="component" value="Unassembled WGS sequence"/>
</dbReference>
<dbReference type="Gene3D" id="3.40.50.720">
    <property type="entry name" value="NAD(P)-binding Rossmann-like Domain"/>
    <property type="match status" value="2"/>
</dbReference>
<comment type="caution">
    <text evidence="2">The sequence shown here is derived from an EMBL/GenBank/DDBJ whole genome shotgun (WGS) entry which is preliminary data.</text>
</comment>
<feature type="domain" description="NAD(P)-binding" evidence="1">
    <location>
        <begin position="6"/>
        <end position="154"/>
    </location>
</feature>
<dbReference type="PANTHER" id="PTHR47129">
    <property type="entry name" value="QUINONE OXIDOREDUCTASE 2"/>
    <property type="match status" value="1"/>
</dbReference>
<dbReference type="EMBL" id="MU007099">
    <property type="protein sequence ID" value="KAF2421262.1"/>
    <property type="molecule type" value="Genomic_DNA"/>
</dbReference>
<evidence type="ECO:0000313" key="3">
    <source>
        <dbReference type="Proteomes" id="UP000800235"/>
    </source>
</evidence>
<dbReference type="InterPro" id="IPR052718">
    <property type="entry name" value="NmrA-type_oxidoreductase"/>
</dbReference>
<name>A0A9P4TU94_9PEZI</name>
<keyword evidence="3" id="KW-1185">Reference proteome</keyword>
<dbReference type="InterPro" id="IPR036291">
    <property type="entry name" value="NAD(P)-bd_dom_sf"/>
</dbReference>
<reference evidence="2" key="1">
    <citation type="journal article" date="2020" name="Stud. Mycol.">
        <title>101 Dothideomycetes genomes: a test case for predicting lifestyles and emergence of pathogens.</title>
        <authorList>
            <person name="Haridas S."/>
            <person name="Albert R."/>
            <person name="Binder M."/>
            <person name="Bloem J."/>
            <person name="Labutti K."/>
            <person name="Salamov A."/>
            <person name="Andreopoulos B."/>
            <person name="Baker S."/>
            <person name="Barry K."/>
            <person name="Bills G."/>
            <person name="Bluhm B."/>
            <person name="Cannon C."/>
            <person name="Castanera R."/>
            <person name="Culley D."/>
            <person name="Daum C."/>
            <person name="Ezra D."/>
            <person name="Gonzalez J."/>
            <person name="Henrissat B."/>
            <person name="Kuo A."/>
            <person name="Liang C."/>
            <person name="Lipzen A."/>
            <person name="Lutzoni F."/>
            <person name="Magnuson J."/>
            <person name="Mondo S."/>
            <person name="Nolan M."/>
            <person name="Ohm R."/>
            <person name="Pangilinan J."/>
            <person name="Park H.-J."/>
            <person name="Ramirez L."/>
            <person name="Alfaro M."/>
            <person name="Sun H."/>
            <person name="Tritt A."/>
            <person name="Yoshinaga Y."/>
            <person name="Zwiers L.-H."/>
            <person name="Turgeon B."/>
            <person name="Goodwin S."/>
            <person name="Spatafora J."/>
            <person name="Crous P."/>
            <person name="Grigoriev I."/>
        </authorList>
    </citation>
    <scope>NUCLEOTIDE SEQUENCE</scope>
    <source>
        <strain evidence="2">CBS 130266</strain>
    </source>
</reference>
<protein>
    <submittedName>
        <fullName evidence="2">NAD(P)-binding protein</fullName>
    </submittedName>
</protein>
<sequence length="288" mass="31562">MLAIVGATGKIGGATLSSLLSEKIIPANQILATTISSSSSPKWSSIAEKSVQVRYATFEDPSSMNEAFRGCDRLFLVSSPRIALDYMDAPPGAGREKDHFVALEAAEKAGVNHIFYTSLAFANASKSNVMTAHERTEERLREMEKHGMKVTIIREAGDGKISWTAIADLGRATALIIGAEGDEYVGKTVYLSNSKAPKSLEEIAKVVSEAKGKDVVLRVGSREEHEKFYIEDRQMDEGHIKWWSHTYAALEDGECEIKEGKTLEKLLGSKGRTPKPVEETIREMLAVK</sequence>
<evidence type="ECO:0000313" key="2">
    <source>
        <dbReference type="EMBL" id="KAF2421262.1"/>
    </source>
</evidence>